<protein>
    <submittedName>
        <fullName evidence="2">(apollo) hypothetical protein</fullName>
    </submittedName>
</protein>
<comment type="caution">
    <text evidence="2">The sequence shown here is derived from an EMBL/GenBank/DDBJ whole genome shotgun (WGS) entry which is preliminary data.</text>
</comment>
<reference evidence="2" key="1">
    <citation type="submission" date="2021-04" db="EMBL/GenBank/DDBJ databases">
        <authorList>
            <person name="Tunstrom K."/>
        </authorList>
    </citation>
    <scope>NUCLEOTIDE SEQUENCE</scope>
</reference>
<feature type="compositionally biased region" description="Basic residues" evidence="1">
    <location>
        <begin position="499"/>
        <end position="511"/>
    </location>
</feature>
<dbReference type="AlphaFoldDB" id="A0A8S3X8Z3"/>
<dbReference type="OrthoDB" id="6932433at2759"/>
<gene>
    <name evidence="2" type="ORF">PAPOLLO_LOCUS15386</name>
</gene>
<evidence type="ECO:0000256" key="1">
    <source>
        <dbReference type="SAM" id="MobiDB-lite"/>
    </source>
</evidence>
<dbReference type="PANTHER" id="PTHR46601">
    <property type="entry name" value="ULP_PROTEASE DOMAIN-CONTAINING PROTEIN"/>
    <property type="match status" value="1"/>
</dbReference>
<evidence type="ECO:0000313" key="2">
    <source>
        <dbReference type="EMBL" id="CAG5010223.1"/>
    </source>
</evidence>
<name>A0A8S3X8Z3_PARAO</name>
<dbReference type="EMBL" id="CAJQZP010001030">
    <property type="protein sequence ID" value="CAG5010223.1"/>
    <property type="molecule type" value="Genomic_DNA"/>
</dbReference>
<proteinExistence type="predicted"/>
<accession>A0A8S3X8Z3</accession>
<keyword evidence="3" id="KW-1185">Reference proteome</keyword>
<dbReference type="Proteomes" id="UP000691718">
    <property type="component" value="Unassembled WGS sequence"/>
</dbReference>
<sequence length="619" mass="70496">MGRPKTNSHIYIMNTHMTINSTNEERKKRKRELEQKKYQKIKRDPVLYAQYQLKNKAKYEKRKAEKKVTSIKEMTPRAKRAQRKKWRDTFNAYYKRKKDAKAAAMRFVELHSPPPRQHDAAAVWAHVVPILEYLKQKAPQITILHFVSDSATSQYRNYKTFFVIGALKWYNTSLASLTWNYTESGHGKGAPDGVGGTLKRTADAIVSGSHDIPDFDTFLDKLKTNVKNIVIEVVSDYDIVEKDILFPTDLRPFKGSQQVHQVVWNDSDKYQVTMRNLSCVEKACIIQPRCCNHVKYLGLHVLSPDILSSSADSDPADEIENTDQSNIFSSVVPLHRSYAFCVTSENNLPEELRSEIVTEASDVRSEYAELCFSEKMMNVQNLMTVDSINKPEADYGFNISEDVEILEHSLQTVIKSALDEPLAQQSSSDLTDLAVTADSCETTRSAGDISFFQLSSPDMAVSLSSVHRPEIGSTEHAKNSLQSTSKCVSSQLRAGPSKSNRKTGNKGKRNTQKNESEENDCFDENNVHEGDWVVVKFVSERKKIHRYVGQVINESLAGLNIKFARKINDRRFKWPEKPDICVIGKYQVIKKLPQPYFKSSSKRIVAFEFPKSLRKLNID</sequence>
<dbReference type="PANTHER" id="PTHR46601:SF1">
    <property type="entry name" value="ADF-H DOMAIN-CONTAINING PROTEIN"/>
    <property type="match status" value="1"/>
</dbReference>
<evidence type="ECO:0000313" key="3">
    <source>
        <dbReference type="Proteomes" id="UP000691718"/>
    </source>
</evidence>
<feature type="compositionally biased region" description="Polar residues" evidence="1">
    <location>
        <begin position="479"/>
        <end position="492"/>
    </location>
</feature>
<feature type="region of interest" description="Disordered" evidence="1">
    <location>
        <begin position="473"/>
        <end position="522"/>
    </location>
</feature>
<organism evidence="2 3">
    <name type="scientific">Parnassius apollo</name>
    <name type="common">Apollo butterfly</name>
    <name type="synonym">Papilio apollo</name>
    <dbReference type="NCBI Taxonomy" id="110799"/>
    <lineage>
        <taxon>Eukaryota</taxon>
        <taxon>Metazoa</taxon>
        <taxon>Ecdysozoa</taxon>
        <taxon>Arthropoda</taxon>
        <taxon>Hexapoda</taxon>
        <taxon>Insecta</taxon>
        <taxon>Pterygota</taxon>
        <taxon>Neoptera</taxon>
        <taxon>Endopterygota</taxon>
        <taxon>Lepidoptera</taxon>
        <taxon>Glossata</taxon>
        <taxon>Ditrysia</taxon>
        <taxon>Papilionoidea</taxon>
        <taxon>Papilionidae</taxon>
        <taxon>Parnassiinae</taxon>
        <taxon>Parnassini</taxon>
        <taxon>Parnassius</taxon>
        <taxon>Parnassius</taxon>
    </lineage>
</organism>